<dbReference type="Proteomes" id="UP000438699">
    <property type="component" value="Unassembled WGS sequence"/>
</dbReference>
<dbReference type="EMBL" id="WAIE01000001">
    <property type="protein sequence ID" value="KAB1443556.1"/>
    <property type="molecule type" value="Genomic_DNA"/>
</dbReference>
<comment type="caution">
    <text evidence="3">The sequence shown here is derived from an EMBL/GenBank/DDBJ whole genome shotgun (WGS) entry which is preliminary data.</text>
</comment>
<dbReference type="Gene3D" id="1.10.443.10">
    <property type="entry name" value="Intergrase catalytic core"/>
    <property type="match status" value="1"/>
</dbReference>
<organism evidence="3 4">
    <name type="scientific">Pseudodesulfovibrio senegalensis</name>
    <dbReference type="NCBI Taxonomy" id="1721087"/>
    <lineage>
        <taxon>Bacteria</taxon>
        <taxon>Pseudomonadati</taxon>
        <taxon>Thermodesulfobacteriota</taxon>
        <taxon>Desulfovibrionia</taxon>
        <taxon>Desulfovibrionales</taxon>
        <taxon>Desulfovibrionaceae</taxon>
    </lineage>
</organism>
<evidence type="ECO:0000256" key="1">
    <source>
        <dbReference type="ARBA" id="ARBA00023172"/>
    </source>
</evidence>
<evidence type="ECO:0000313" key="4">
    <source>
        <dbReference type="Proteomes" id="UP000438699"/>
    </source>
</evidence>
<keyword evidence="4" id="KW-1185">Reference proteome</keyword>
<accession>A0A6N6N6A5</accession>
<keyword evidence="1" id="KW-0233">DNA recombination</keyword>
<dbReference type="RefSeq" id="WP_151149928.1">
    <property type="nucleotide sequence ID" value="NZ_WAIE01000001.1"/>
</dbReference>
<gene>
    <name evidence="3" type="ORF">F8A88_04735</name>
</gene>
<feature type="compositionally biased region" description="Basic and acidic residues" evidence="2">
    <location>
        <begin position="107"/>
        <end position="118"/>
    </location>
</feature>
<name>A0A6N6N6A5_9BACT</name>
<dbReference type="GO" id="GO:0003677">
    <property type="term" value="F:DNA binding"/>
    <property type="evidence" value="ECO:0007669"/>
    <property type="project" value="InterPro"/>
</dbReference>
<evidence type="ECO:0000313" key="3">
    <source>
        <dbReference type="EMBL" id="KAB1443556.1"/>
    </source>
</evidence>
<protein>
    <submittedName>
        <fullName evidence="3">Site-specific integrase</fullName>
    </submittedName>
</protein>
<sequence>MARKIVGRSLKASTRKGYLRSFHQLDDRGLTPQEYANSMSPKKALSKRRYYPLKAGYQYGLADLIVRQLEQVKVLRRISEEGALEQAEHLESRVLTNARLLEEQAPDYDRQRKRDGRPSAHPKVQVNEKPRKSKRQYLGRLNKSIPNWQMELFRAIPQQHRILILVLAVSGCRPAELYPGRDLGKGLVSEGVQLNIENNKLVLTFHGAKTGQGYGQVKRELMISPVSVLEHGLYRLVLKEGGALSVEPAASDRAVRGAVERAVIKALGKRWKGKVSMSTFRHQFAADLKGAGVAKEQIALAMGHCSDRTQGHYGVARQRQKGSKRGLVQATGSQPVKRRVLKPASNESPR</sequence>
<dbReference type="InterPro" id="IPR013762">
    <property type="entry name" value="Integrase-like_cat_sf"/>
</dbReference>
<dbReference type="GO" id="GO:0006310">
    <property type="term" value="P:DNA recombination"/>
    <property type="evidence" value="ECO:0007669"/>
    <property type="project" value="UniProtKB-KW"/>
</dbReference>
<dbReference type="OrthoDB" id="5464579at2"/>
<feature type="region of interest" description="Disordered" evidence="2">
    <location>
        <begin position="104"/>
        <end position="135"/>
    </location>
</feature>
<dbReference type="SUPFAM" id="SSF56349">
    <property type="entry name" value="DNA breaking-rejoining enzymes"/>
    <property type="match status" value="1"/>
</dbReference>
<reference evidence="3 4" key="1">
    <citation type="journal article" date="2017" name="Int. J. Syst. Evol. Microbiol.">
        <title>Desulfovibrio senegalensis sp. nov., a mesophilic sulfate reducer isolated from marine sediment.</title>
        <authorList>
            <person name="Thioye A."/>
            <person name="Gam Z.B.A."/>
            <person name="Mbengue M."/>
            <person name="Cayol J.L."/>
            <person name="Joseph-Bartoli M."/>
            <person name="Toure-Kane C."/>
            <person name="Labat M."/>
        </authorList>
    </citation>
    <scope>NUCLEOTIDE SEQUENCE [LARGE SCALE GENOMIC DNA]</scope>
    <source>
        <strain evidence="3 4">DSM 101509</strain>
    </source>
</reference>
<evidence type="ECO:0000256" key="2">
    <source>
        <dbReference type="SAM" id="MobiDB-lite"/>
    </source>
</evidence>
<dbReference type="InterPro" id="IPR011010">
    <property type="entry name" value="DNA_brk_join_enz"/>
</dbReference>
<dbReference type="AlphaFoldDB" id="A0A6N6N6A5"/>
<proteinExistence type="predicted"/>
<dbReference type="GO" id="GO:0015074">
    <property type="term" value="P:DNA integration"/>
    <property type="evidence" value="ECO:0007669"/>
    <property type="project" value="InterPro"/>
</dbReference>
<feature type="region of interest" description="Disordered" evidence="2">
    <location>
        <begin position="317"/>
        <end position="350"/>
    </location>
</feature>